<reference evidence="4" key="1">
    <citation type="journal article" date="2020" name="Stud. Mycol.">
        <title>101 Dothideomycetes genomes: A test case for predicting lifestyles and emergence of pathogens.</title>
        <authorList>
            <person name="Haridas S."/>
            <person name="Albert R."/>
            <person name="Binder M."/>
            <person name="Bloem J."/>
            <person name="LaButti K."/>
            <person name="Salamov A."/>
            <person name="Andreopoulos B."/>
            <person name="Baker S."/>
            <person name="Barry K."/>
            <person name="Bills G."/>
            <person name="Bluhm B."/>
            <person name="Cannon C."/>
            <person name="Castanera R."/>
            <person name="Culley D."/>
            <person name="Daum C."/>
            <person name="Ezra D."/>
            <person name="Gonzalez J."/>
            <person name="Henrissat B."/>
            <person name="Kuo A."/>
            <person name="Liang C."/>
            <person name="Lipzen A."/>
            <person name="Lutzoni F."/>
            <person name="Magnuson J."/>
            <person name="Mondo S."/>
            <person name="Nolan M."/>
            <person name="Ohm R."/>
            <person name="Pangilinan J."/>
            <person name="Park H.-J."/>
            <person name="Ramirez L."/>
            <person name="Alfaro M."/>
            <person name="Sun H."/>
            <person name="Tritt A."/>
            <person name="Yoshinaga Y."/>
            <person name="Zwiers L.-H."/>
            <person name="Turgeon B."/>
            <person name="Goodwin S."/>
            <person name="Spatafora J."/>
            <person name="Crous P."/>
            <person name="Grigoriev I."/>
        </authorList>
    </citation>
    <scope>NUCLEOTIDE SEQUENCE [LARGE SCALE GENOMIC DNA]</scope>
    <source>
        <strain evidence="4">CBS 304.66</strain>
    </source>
</reference>
<dbReference type="OrthoDB" id="3687641at2759"/>
<keyword evidence="2" id="KW-0472">Membrane</keyword>
<feature type="transmembrane region" description="Helical" evidence="2">
    <location>
        <begin position="25"/>
        <end position="46"/>
    </location>
</feature>
<comment type="similarity">
    <text evidence="1">Belongs to the ustYa family.</text>
</comment>
<evidence type="ECO:0000256" key="2">
    <source>
        <dbReference type="SAM" id="Phobius"/>
    </source>
</evidence>
<proteinExistence type="inferred from homology"/>
<dbReference type="InterPro" id="IPR021765">
    <property type="entry name" value="UstYa-like"/>
</dbReference>
<evidence type="ECO:0000256" key="1">
    <source>
        <dbReference type="ARBA" id="ARBA00035112"/>
    </source>
</evidence>
<evidence type="ECO:0000313" key="4">
    <source>
        <dbReference type="Proteomes" id="UP000800093"/>
    </source>
</evidence>
<accession>A0A9P4JYS5</accession>
<dbReference type="Pfam" id="PF11807">
    <property type="entry name" value="UstYa"/>
    <property type="match status" value="1"/>
</dbReference>
<dbReference type="Proteomes" id="UP000800093">
    <property type="component" value="Unassembled WGS sequence"/>
</dbReference>
<comment type="caution">
    <text evidence="3">The sequence shown here is derived from an EMBL/GenBank/DDBJ whole genome shotgun (WGS) entry which is preliminary data.</text>
</comment>
<sequence length="239" mass="27396">MPEGGETRCPNCDHESRRSNANRKWFWAISAALHLSFFVLTAIILGHFKLGPHSHRVPIQIPVDHESRLVGSVEGMDSITLHFCHFLNIKVAPLSHYETFMTESASADAWGNPLFFGEPNYEYDWAWINNTSPRSFRLSHGEAARLNFTDRILIQPGDNFGSMLGFIHNLHCLVCPPNIGHVLPDLNPHPFCWYRMKYHDITVSAKVTRRLVNWEAFQERLTPRDFISNKLMWGTGPSN</sequence>
<organism evidence="3 4">
    <name type="scientific">Lojkania enalia</name>
    <dbReference type="NCBI Taxonomy" id="147567"/>
    <lineage>
        <taxon>Eukaryota</taxon>
        <taxon>Fungi</taxon>
        <taxon>Dikarya</taxon>
        <taxon>Ascomycota</taxon>
        <taxon>Pezizomycotina</taxon>
        <taxon>Dothideomycetes</taxon>
        <taxon>Pleosporomycetidae</taxon>
        <taxon>Pleosporales</taxon>
        <taxon>Pleosporales incertae sedis</taxon>
        <taxon>Lojkania</taxon>
    </lineage>
</organism>
<dbReference type="GO" id="GO:0043386">
    <property type="term" value="P:mycotoxin biosynthetic process"/>
    <property type="evidence" value="ECO:0007669"/>
    <property type="project" value="InterPro"/>
</dbReference>
<keyword evidence="2" id="KW-0812">Transmembrane</keyword>
<name>A0A9P4JYS5_9PLEO</name>
<gene>
    <name evidence="3" type="ORF">CC78DRAFT_556282</name>
</gene>
<protein>
    <submittedName>
        <fullName evidence="3">Uncharacterized protein</fullName>
    </submittedName>
</protein>
<evidence type="ECO:0000313" key="3">
    <source>
        <dbReference type="EMBL" id="KAF2258961.1"/>
    </source>
</evidence>
<keyword evidence="4" id="KW-1185">Reference proteome</keyword>
<dbReference type="AlphaFoldDB" id="A0A9P4JYS5"/>
<dbReference type="EMBL" id="ML986726">
    <property type="protein sequence ID" value="KAF2258961.1"/>
    <property type="molecule type" value="Genomic_DNA"/>
</dbReference>
<keyword evidence="2" id="KW-1133">Transmembrane helix</keyword>